<dbReference type="GO" id="GO:0003677">
    <property type="term" value="F:DNA binding"/>
    <property type="evidence" value="ECO:0007669"/>
    <property type="project" value="UniProtKB-KW"/>
</dbReference>
<dbReference type="Pfam" id="PF12802">
    <property type="entry name" value="MarR_2"/>
    <property type="match status" value="1"/>
</dbReference>
<evidence type="ECO:0000313" key="3">
    <source>
        <dbReference type="EMBL" id="AEN92136.1"/>
    </source>
</evidence>
<accession>A0A8D4BN59</accession>
<dbReference type="InterPro" id="IPR011991">
    <property type="entry name" value="ArsR-like_HTH"/>
</dbReference>
<dbReference type="SUPFAM" id="SSF46785">
    <property type="entry name" value="Winged helix' DNA-binding domain"/>
    <property type="match status" value="1"/>
</dbReference>
<dbReference type="CDD" id="cd00090">
    <property type="entry name" value="HTH_ARSR"/>
    <property type="match status" value="1"/>
</dbReference>
<protein>
    <submittedName>
        <fullName evidence="3">Replication protein</fullName>
    </submittedName>
</protein>
<evidence type="ECO:0000313" key="4">
    <source>
        <dbReference type="Proteomes" id="UP000001283"/>
    </source>
</evidence>
<dbReference type="Proteomes" id="UP000001283">
    <property type="component" value="Plasmid WSH-002_p2"/>
</dbReference>
<feature type="domain" description="HTH marR-type" evidence="2">
    <location>
        <begin position="38"/>
        <end position="77"/>
    </location>
</feature>
<sequence>MEKYLTNAEKNFLLDLVPNVGFLSNCIVDDPKKKNQTPLTQNEIAELLGIDKSNVSKIVKRLIDKGIIARSETGVDGSNARAYALYINPNIIFSGNKDEINLTLMTMFKKVPKELKNLPEQLF</sequence>
<dbReference type="InterPro" id="IPR036390">
    <property type="entry name" value="WH_DNA-bd_sf"/>
</dbReference>
<organism evidence="3 4">
    <name type="scientific">Priestia megaterium (strain WSH-002)</name>
    <name type="common">Bacillus megaterium</name>
    <dbReference type="NCBI Taxonomy" id="1006007"/>
    <lineage>
        <taxon>Bacteria</taxon>
        <taxon>Bacillati</taxon>
        <taxon>Bacillota</taxon>
        <taxon>Bacilli</taxon>
        <taxon>Bacillales</taxon>
        <taxon>Bacillaceae</taxon>
        <taxon>Priestia</taxon>
    </lineage>
</organism>
<dbReference type="EMBL" id="CP003019">
    <property type="protein sequence ID" value="AEN92136.1"/>
    <property type="molecule type" value="Genomic_DNA"/>
</dbReference>
<dbReference type="InterPro" id="IPR036388">
    <property type="entry name" value="WH-like_DNA-bd_sf"/>
</dbReference>
<dbReference type="Gene3D" id="1.10.10.10">
    <property type="entry name" value="Winged helix-like DNA-binding domain superfamily/Winged helix DNA-binding domain"/>
    <property type="match status" value="1"/>
</dbReference>
<geneLocation type="plasmid" evidence="3 4">
    <name>WSH-002_p2</name>
</geneLocation>
<dbReference type="AlphaFoldDB" id="A0A8D4BN59"/>
<keyword evidence="3" id="KW-0614">Plasmid</keyword>
<evidence type="ECO:0000259" key="2">
    <source>
        <dbReference type="Pfam" id="PF12802"/>
    </source>
</evidence>
<evidence type="ECO:0000256" key="1">
    <source>
        <dbReference type="ARBA" id="ARBA00023125"/>
    </source>
</evidence>
<proteinExistence type="predicted"/>
<dbReference type="GO" id="GO:0003700">
    <property type="term" value="F:DNA-binding transcription factor activity"/>
    <property type="evidence" value="ECO:0007669"/>
    <property type="project" value="InterPro"/>
</dbReference>
<dbReference type="InterPro" id="IPR000835">
    <property type="entry name" value="HTH_MarR-typ"/>
</dbReference>
<name>A0A8D4BN59_PRIMW</name>
<keyword evidence="1" id="KW-0238">DNA-binding</keyword>
<reference evidence="3 4" key="1">
    <citation type="journal article" date="2011" name="J. Bacteriol.">
        <title>Complete genome sequence of the industrial strain Bacillus megaterium WSH-002.</title>
        <authorList>
            <person name="Liu L."/>
            <person name="Li Y."/>
            <person name="Zhang J."/>
            <person name="Zou W."/>
            <person name="Zhou Z."/>
            <person name="Liu J."/>
            <person name="Li X."/>
            <person name="Wang L."/>
            <person name="Chen J."/>
        </authorList>
    </citation>
    <scope>NUCLEOTIDE SEQUENCE [LARGE SCALE GENOMIC DNA]</scope>
    <source>
        <strain evidence="4">WSH-002</strain>
        <plasmid evidence="3">WSH-002_p2</plasmid>
    </source>
</reference>
<dbReference type="KEGG" id="bmh:BMWSH_p203"/>
<gene>
    <name evidence="3" type="primary">rep14-3</name>
    <name evidence="3" type="ORF">BMWSH_p203</name>
</gene>